<dbReference type="EMBL" id="AYZM01000175">
    <property type="protein sequence ID" value="KRN16898.1"/>
    <property type="molecule type" value="Genomic_DNA"/>
</dbReference>
<dbReference type="Pfam" id="PF03788">
    <property type="entry name" value="LrgA"/>
    <property type="match status" value="1"/>
</dbReference>
<dbReference type="PANTHER" id="PTHR33931:SF4">
    <property type="entry name" value="ANTIHOLIN-LIKE PROTEIN LRGA"/>
    <property type="match status" value="1"/>
</dbReference>
<evidence type="ECO:0000256" key="4">
    <source>
        <dbReference type="ARBA" id="ARBA00022989"/>
    </source>
</evidence>
<name>A0A0R2EKW3_9LACO</name>
<evidence type="ECO:0000313" key="8">
    <source>
        <dbReference type="Proteomes" id="UP000051442"/>
    </source>
</evidence>
<evidence type="ECO:0000256" key="5">
    <source>
        <dbReference type="ARBA" id="ARBA00023136"/>
    </source>
</evidence>
<proteinExistence type="predicted"/>
<keyword evidence="8" id="KW-1185">Reference proteome</keyword>
<evidence type="ECO:0000256" key="3">
    <source>
        <dbReference type="ARBA" id="ARBA00022692"/>
    </source>
</evidence>
<keyword evidence="5 6" id="KW-0472">Membrane</keyword>
<gene>
    <name evidence="7" type="ORF">FD14_GL002691</name>
</gene>
<feature type="transmembrane region" description="Helical" evidence="6">
    <location>
        <begin position="107"/>
        <end position="132"/>
    </location>
</feature>
<protein>
    <submittedName>
        <fullName evidence="7">Effector of murein hydrolase LrgA</fullName>
    </submittedName>
</protein>
<dbReference type="PANTHER" id="PTHR33931">
    <property type="entry name" value="HOLIN-LIKE PROTEIN CIDA-RELATED"/>
    <property type="match status" value="1"/>
</dbReference>
<dbReference type="GO" id="GO:0016787">
    <property type="term" value="F:hydrolase activity"/>
    <property type="evidence" value="ECO:0007669"/>
    <property type="project" value="UniProtKB-KW"/>
</dbReference>
<comment type="caution">
    <text evidence="7">The sequence shown here is derived from an EMBL/GenBank/DDBJ whole genome shotgun (WGS) entry which is preliminary data.</text>
</comment>
<dbReference type="STRING" id="1423804.FD14_GL002691"/>
<keyword evidence="3 6" id="KW-0812">Transmembrane</keyword>
<dbReference type="GO" id="GO:0005886">
    <property type="term" value="C:plasma membrane"/>
    <property type="evidence" value="ECO:0007669"/>
    <property type="project" value="UniProtKB-SubCell"/>
</dbReference>
<keyword evidence="2" id="KW-1003">Cell membrane</keyword>
<sequence>MASNQKAANTTEVEHEPAPILQQMFIFGLVLFVSSLISPLFPASFPVPTPVLGIVILYLLLTFKIVKLWQVEKMGDFLVNLIAFLFVPSGIQMTASLDIMAKSGVQLIIVIICATLIMLVVIAYTTAGFMYISRHVFHKQTDVTE</sequence>
<evidence type="ECO:0000256" key="2">
    <source>
        <dbReference type="ARBA" id="ARBA00022475"/>
    </source>
</evidence>
<dbReference type="OrthoDB" id="3176438at2"/>
<keyword evidence="4 6" id="KW-1133">Transmembrane helix</keyword>
<evidence type="ECO:0000256" key="6">
    <source>
        <dbReference type="SAM" id="Phobius"/>
    </source>
</evidence>
<keyword evidence="7" id="KW-0378">Hydrolase</keyword>
<dbReference type="InterPro" id="IPR005538">
    <property type="entry name" value="LrgA/CidA"/>
</dbReference>
<feature type="transmembrane region" description="Helical" evidence="6">
    <location>
        <begin position="47"/>
        <end position="65"/>
    </location>
</feature>
<evidence type="ECO:0000313" key="7">
    <source>
        <dbReference type="EMBL" id="KRN16898.1"/>
    </source>
</evidence>
<feature type="transmembrane region" description="Helical" evidence="6">
    <location>
        <begin position="20"/>
        <end position="41"/>
    </location>
</feature>
<dbReference type="Proteomes" id="UP000051442">
    <property type="component" value="Unassembled WGS sequence"/>
</dbReference>
<accession>A0A0R2EKW3</accession>
<evidence type="ECO:0000256" key="1">
    <source>
        <dbReference type="ARBA" id="ARBA00004651"/>
    </source>
</evidence>
<dbReference type="PATRIC" id="fig|1423804.4.peg.2905"/>
<reference evidence="7 8" key="1">
    <citation type="journal article" date="2015" name="Genome Announc.">
        <title>Expanding the biotechnology potential of lactobacilli through comparative genomics of 213 strains and associated genera.</title>
        <authorList>
            <person name="Sun Z."/>
            <person name="Harris H.M."/>
            <person name="McCann A."/>
            <person name="Guo C."/>
            <person name="Argimon S."/>
            <person name="Zhang W."/>
            <person name="Yang X."/>
            <person name="Jeffery I.B."/>
            <person name="Cooney J.C."/>
            <person name="Kagawa T.F."/>
            <person name="Liu W."/>
            <person name="Song Y."/>
            <person name="Salvetti E."/>
            <person name="Wrobel A."/>
            <person name="Rasinkangas P."/>
            <person name="Parkhill J."/>
            <person name="Rea M.C."/>
            <person name="O'Sullivan O."/>
            <person name="Ritari J."/>
            <person name="Douillard F.P."/>
            <person name="Paul Ross R."/>
            <person name="Yang R."/>
            <person name="Briner A.E."/>
            <person name="Felis G.E."/>
            <person name="de Vos W.M."/>
            <person name="Barrangou R."/>
            <person name="Klaenhammer T.R."/>
            <person name="Caufield P.W."/>
            <person name="Cui Y."/>
            <person name="Zhang H."/>
            <person name="O'Toole P.W."/>
        </authorList>
    </citation>
    <scope>NUCLEOTIDE SEQUENCE [LARGE SCALE GENOMIC DNA]</scope>
    <source>
        <strain evidence="7 8">DSM 23365</strain>
    </source>
</reference>
<comment type="subcellular location">
    <subcellularLocation>
        <location evidence="1">Cell membrane</location>
        <topology evidence="1">Multi-pass membrane protein</topology>
    </subcellularLocation>
</comment>
<organism evidence="7 8">
    <name type="scientific">Secundilactobacillus similis DSM 23365 = JCM 2765</name>
    <dbReference type="NCBI Taxonomy" id="1423804"/>
    <lineage>
        <taxon>Bacteria</taxon>
        <taxon>Bacillati</taxon>
        <taxon>Bacillota</taxon>
        <taxon>Bacilli</taxon>
        <taxon>Lactobacillales</taxon>
        <taxon>Lactobacillaceae</taxon>
        <taxon>Secundilactobacillus</taxon>
    </lineage>
</organism>
<dbReference type="RefSeq" id="WP_054736356.1">
    <property type="nucleotide sequence ID" value="NZ_AYZM01000175.1"/>
</dbReference>
<dbReference type="AlphaFoldDB" id="A0A0R2EKW3"/>
<feature type="transmembrane region" description="Helical" evidence="6">
    <location>
        <begin position="77"/>
        <end position="95"/>
    </location>
</feature>